<gene>
    <name evidence="1" type="ORF">LEMA_P033790.1</name>
</gene>
<evidence type="ECO:0000313" key="2">
    <source>
        <dbReference type="Proteomes" id="UP000002668"/>
    </source>
</evidence>
<protein>
    <submittedName>
        <fullName evidence="1">Predicted protein</fullName>
    </submittedName>
</protein>
<keyword evidence="2" id="KW-1185">Reference proteome</keyword>
<dbReference type="HOGENOM" id="CLU_2264242_0_0_1"/>
<sequence length="103" mass="11101">MFESAAVLLTRIADQVVVLLQSITNYPAVTLVMVAHNFSRNKSLDPATGRNSHQSCTSVGLCHPWPLAERNWCGAIRRIGRIRGRIAVSGDGRSGTIGSTCHA</sequence>
<dbReference type="InParanoid" id="E4ZR40"/>
<accession>E4ZR40</accession>
<reference evidence="2" key="1">
    <citation type="journal article" date="2011" name="Nat. Commun.">
        <title>Effector diversification within compartments of the Leptosphaeria maculans genome affected by Repeat-Induced Point mutations.</title>
        <authorList>
            <person name="Rouxel T."/>
            <person name="Grandaubert J."/>
            <person name="Hane J.K."/>
            <person name="Hoede C."/>
            <person name="van de Wouw A.P."/>
            <person name="Couloux A."/>
            <person name="Dominguez V."/>
            <person name="Anthouard V."/>
            <person name="Bally P."/>
            <person name="Bourras S."/>
            <person name="Cozijnsen A.J."/>
            <person name="Ciuffetti L.M."/>
            <person name="Degrave A."/>
            <person name="Dilmaghani A."/>
            <person name="Duret L."/>
            <person name="Fudal I."/>
            <person name="Goodwin S.B."/>
            <person name="Gout L."/>
            <person name="Glaser N."/>
            <person name="Linglin J."/>
            <person name="Kema G.H.J."/>
            <person name="Lapalu N."/>
            <person name="Lawrence C.B."/>
            <person name="May K."/>
            <person name="Meyer M."/>
            <person name="Ollivier B."/>
            <person name="Poulain J."/>
            <person name="Schoch C.L."/>
            <person name="Simon A."/>
            <person name="Spatafora J.W."/>
            <person name="Stachowiak A."/>
            <person name="Turgeon B.G."/>
            <person name="Tyler B.M."/>
            <person name="Vincent D."/>
            <person name="Weissenbach J."/>
            <person name="Amselem J."/>
            <person name="Quesneville H."/>
            <person name="Oliver R.P."/>
            <person name="Wincker P."/>
            <person name="Balesdent M.-H."/>
            <person name="Howlett B.J."/>
        </authorList>
    </citation>
    <scope>NUCLEOTIDE SEQUENCE [LARGE SCALE GENOMIC DNA]</scope>
    <source>
        <strain evidence="2">JN3 / isolate v23.1.3 / race Av1-4-5-6-7-8</strain>
    </source>
</reference>
<dbReference type="AlphaFoldDB" id="E4ZR40"/>
<evidence type="ECO:0000313" key="1">
    <source>
        <dbReference type="EMBL" id="CBX93705.1"/>
    </source>
</evidence>
<organism evidence="2">
    <name type="scientific">Leptosphaeria maculans (strain JN3 / isolate v23.1.3 / race Av1-4-5-6-7-8)</name>
    <name type="common">Blackleg fungus</name>
    <name type="synonym">Phoma lingam</name>
    <dbReference type="NCBI Taxonomy" id="985895"/>
    <lineage>
        <taxon>Eukaryota</taxon>
        <taxon>Fungi</taxon>
        <taxon>Dikarya</taxon>
        <taxon>Ascomycota</taxon>
        <taxon>Pezizomycotina</taxon>
        <taxon>Dothideomycetes</taxon>
        <taxon>Pleosporomycetidae</taxon>
        <taxon>Pleosporales</taxon>
        <taxon>Pleosporineae</taxon>
        <taxon>Leptosphaeriaceae</taxon>
        <taxon>Plenodomus</taxon>
        <taxon>Plenodomus lingam/Leptosphaeria maculans species complex</taxon>
    </lineage>
</organism>
<name>E4ZR40_LEPMJ</name>
<dbReference type="Proteomes" id="UP000002668">
    <property type="component" value="Genome"/>
</dbReference>
<dbReference type="EMBL" id="FP929116">
    <property type="protein sequence ID" value="CBX93705.1"/>
    <property type="molecule type" value="Genomic_DNA"/>
</dbReference>
<proteinExistence type="predicted"/>
<dbReference type="VEuPathDB" id="FungiDB:LEMA_P033790.1"/>